<dbReference type="EMBL" id="JBHZOL010000071">
    <property type="protein sequence ID" value="MFE4106773.1"/>
    <property type="molecule type" value="Genomic_DNA"/>
</dbReference>
<accession>A0ABW6IF15</accession>
<gene>
    <name evidence="1" type="ORF">ACFVKH_10830</name>
</gene>
<evidence type="ECO:0008006" key="3">
    <source>
        <dbReference type="Google" id="ProtNLM"/>
    </source>
</evidence>
<evidence type="ECO:0000313" key="1">
    <source>
        <dbReference type="EMBL" id="MFE4106773.1"/>
    </source>
</evidence>
<evidence type="ECO:0000313" key="2">
    <source>
        <dbReference type="Proteomes" id="UP001600165"/>
    </source>
</evidence>
<comment type="caution">
    <text evidence="1">The sequence shown here is derived from an EMBL/GenBank/DDBJ whole genome shotgun (WGS) entry which is preliminary data.</text>
</comment>
<protein>
    <recommendedName>
        <fullName evidence="3">Transcriptional regulator</fullName>
    </recommendedName>
</protein>
<dbReference type="Proteomes" id="UP001600165">
    <property type="component" value="Unassembled WGS sequence"/>
</dbReference>
<reference evidence="1 2" key="1">
    <citation type="submission" date="2024-10" db="EMBL/GenBank/DDBJ databases">
        <authorList>
            <person name="Ratan Roy A."/>
            <person name="Morales Sandoval P.H."/>
            <person name="De Los Santos Villalobos S."/>
            <person name="Chakraborty S."/>
            <person name="Mukherjee J."/>
        </authorList>
    </citation>
    <scope>NUCLEOTIDE SEQUENCE [LARGE SCALE GENOMIC DNA]</scope>
    <source>
        <strain evidence="1 2">S1</strain>
    </source>
</reference>
<organism evidence="1 2">
    <name type="scientific">Almyronema epifaneia S1</name>
    <dbReference type="NCBI Taxonomy" id="2991925"/>
    <lineage>
        <taxon>Bacteria</taxon>
        <taxon>Bacillati</taxon>
        <taxon>Cyanobacteriota</taxon>
        <taxon>Cyanophyceae</taxon>
        <taxon>Nodosilineales</taxon>
        <taxon>Nodosilineaceae</taxon>
        <taxon>Almyronema</taxon>
        <taxon>Almyronema epifaneia</taxon>
    </lineage>
</organism>
<keyword evidence="2" id="KW-1185">Reference proteome</keyword>
<sequence>MEITTLELKFLMRLLAQANYHAPLSQISLNAKTSAAQRETVCRQLGHKGLVAYTEVISRFGLTPGGRLLLNLDNRNLLVTPDELLTLKSAATGHLSPATIHPKVPAQSRQRLIQTLASRKLVKISQKQIKDVWLTPQGQHFLRFQYSPQGHDPALTLTMLGDYLKFMRQPATPDSLNSK</sequence>
<name>A0ABW6IF15_9CYAN</name>
<proteinExistence type="predicted"/>
<dbReference type="RefSeq" id="WP_377964843.1">
    <property type="nucleotide sequence ID" value="NZ_JBHZOL010000071.1"/>
</dbReference>